<dbReference type="Gene3D" id="1.20.58.310">
    <property type="entry name" value="Polyphosphate kinase N-terminal domain"/>
    <property type="match status" value="1"/>
</dbReference>
<dbReference type="InterPro" id="IPR041108">
    <property type="entry name" value="PP_kinase_C_1"/>
</dbReference>
<dbReference type="GO" id="GO:0005524">
    <property type="term" value="F:ATP binding"/>
    <property type="evidence" value="ECO:0007669"/>
    <property type="project" value="UniProtKB-KW"/>
</dbReference>
<evidence type="ECO:0000259" key="9">
    <source>
        <dbReference type="Pfam" id="PF13089"/>
    </source>
</evidence>
<evidence type="ECO:0000259" key="11">
    <source>
        <dbReference type="Pfam" id="PF17941"/>
    </source>
</evidence>
<name>A0A380MT35_9GAMM</name>
<dbReference type="EC" id="2.7.4.1" evidence="6 7"/>
<dbReference type="PIRSF" id="PIRSF015589">
    <property type="entry name" value="PP_kinase"/>
    <property type="match status" value="1"/>
</dbReference>
<evidence type="ECO:0000256" key="4">
    <source>
        <dbReference type="ARBA" id="ARBA00022777"/>
    </source>
</evidence>
<dbReference type="GO" id="GO:0006799">
    <property type="term" value="P:polyphosphate biosynthetic process"/>
    <property type="evidence" value="ECO:0007669"/>
    <property type="project" value="UniProtKB-UniRule"/>
</dbReference>
<protein>
    <recommendedName>
        <fullName evidence="6 7">Polyphosphate kinase</fullName>
        <ecNumber evidence="6 7">2.7.4.1</ecNumber>
    </recommendedName>
    <alternativeName>
        <fullName evidence="6">ATP-polyphosphate phosphotransferase</fullName>
    </alternativeName>
    <alternativeName>
        <fullName evidence="6">Polyphosphoric acid kinase</fullName>
    </alternativeName>
</protein>
<keyword evidence="4 6" id="KW-0418">Kinase</keyword>
<evidence type="ECO:0000256" key="2">
    <source>
        <dbReference type="ARBA" id="ARBA00022679"/>
    </source>
</evidence>
<proteinExistence type="inferred from homology"/>
<evidence type="ECO:0000256" key="6">
    <source>
        <dbReference type="HAMAP-Rule" id="MF_00347"/>
    </source>
</evidence>
<dbReference type="OrthoDB" id="9761456at2"/>
<evidence type="ECO:0000259" key="8">
    <source>
        <dbReference type="Pfam" id="PF02503"/>
    </source>
</evidence>
<dbReference type="EMBL" id="UHIC01000001">
    <property type="protein sequence ID" value="SUO95779.1"/>
    <property type="molecule type" value="Genomic_DNA"/>
</dbReference>
<dbReference type="InterPro" id="IPR036830">
    <property type="entry name" value="PP_kinase_middle_dom_sf"/>
</dbReference>
<dbReference type="NCBIfam" id="NF003921">
    <property type="entry name" value="PRK05443.2-2"/>
    <property type="match status" value="1"/>
</dbReference>
<keyword evidence="2 6" id="KW-0808">Transferase</keyword>
<dbReference type="Pfam" id="PF13090">
    <property type="entry name" value="PP_kinase_C"/>
    <property type="match status" value="1"/>
</dbReference>
<dbReference type="Pfam" id="PF02503">
    <property type="entry name" value="PP_kinase"/>
    <property type="match status" value="1"/>
</dbReference>
<keyword evidence="3 6" id="KW-0547">Nucleotide-binding</keyword>
<dbReference type="SUPFAM" id="SSF56024">
    <property type="entry name" value="Phospholipase D/nuclease"/>
    <property type="match status" value="2"/>
</dbReference>
<dbReference type="CDD" id="cd09168">
    <property type="entry name" value="PLDc_PaPPK1_C2_like"/>
    <property type="match status" value="1"/>
</dbReference>
<dbReference type="AlphaFoldDB" id="A0A380MT35"/>
<feature type="binding site" evidence="6">
    <location>
        <position position="572"/>
    </location>
    <ligand>
        <name>ATP</name>
        <dbReference type="ChEBI" id="CHEBI:30616"/>
    </ligand>
</feature>
<evidence type="ECO:0000256" key="5">
    <source>
        <dbReference type="ARBA" id="ARBA00022840"/>
    </source>
</evidence>
<evidence type="ECO:0000313" key="13">
    <source>
        <dbReference type="Proteomes" id="UP000254601"/>
    </source>
</evidence>
<dbReference type="SUPFAM" id="SSF143724">
    <property type="entry name" value="PHP14-like"/>
    <property type="match status" value="1"/>
</dbReference>
<dbReference type="Proteomes" id="UP000254601">
    <property type="component" value="Unassembled WGS sequence"/>
</dbReference>
<evidence type="ECO:0000256" key="1">
    <source>
        <dbReference type="ARBA" id="ARBA00022553"/>
    </source>
</evidence>
<dbReference type="InterPro" id="IPR036832">
    <property type="entry name" value="PPK_N_dom_sf"/>
</dbReference>
<comment type="cofactor">
    <cofactor evidence="6">
        <name>Mg(2+)</name>
        <dbReference type="ChEBI" id="CHEBI:18420"/>
    </cofactor>
</comment>
<comment type="catalytic activity">
    <reaction evidence="6 7">
        <text>[phosphate](n) + ATP = [phosphate](n+1) + ADP</text>
        <dbReference type="Rhea" id="RHEA:19573"/>
        <dbReference type="Rhea" id="RHEA-COMP:9859"/>
        <dbReference type="Rhea" id="RHEA-COMP:14280"/>
        <dbReference type="ChEBI" id="CHEBI:16838"/>
        <dbReference type="ChEBI" id="CHEBI:30616"/>
        <dbReference type="ChEBI" id="CHEBI:456216"/>
        <dbReference type="EC" id="2.7.4.1"/>
    </reaction>
</comment>
<organism evidence="12 13">
    <name type="scientific">Suttonella ornithocola</name>
    <dbReference type="NCBI Taxonomy" id="279832"/>
    <lineage>
        <taxon>Bacteria</taxon>
        <taxon>Pseudomonadati</taxon>
        <taxon>Pseudomonadota</taxon>
        <taxon>Gammaproteobacteria</taxon>
        <taxon>Cardiobacteriales</taxon>
        <taxon>Cardiobacteriaceae</taxon>
        <taxon>Suttonella</taxon>
    </lineage>
</organism>
<keyword evidence="1 6" id="KW-0597">Phosphoprotein</keyword>
<dbReference type="InterPro" id="IPR025200">
    <property type="entry name" value="PPK_C_dom2"/>
</dbReference>
<dbReference type="RefSeq" id="WP_072576628.1">
    <property type="nucleotide sequence ID" value="NZ_LWHB01000087.1"/>
</dbReference>
<dbReference type="NCBIfam" id="NF003917">
    <property type="entry name" value="PRK05443.1-1"/>
    <property type="match status" value="1"/>
</dbReference>
<dbReference type="HAMAP" id="MF_00347">
    <property type="entry name" value="Polyphosphate_kinase"/>
    <property type="match status" value="1"/>
</dbReference>
<dbReference type="InterPro" id="IPR025198">
    <property type="entry name" value="PPK_N_dom"/>
</dbReference>
<keyword evidence="6" id="KW-0460">Magnesium</keyword>
<keyword evidence="13" id="KW-1185">Reference proteome</keyword>
<feature type="domain" description="Polyphosphate kinase C-terminal" evidence="10">
    <location>
        <begin position="514"/>
        <end position="681"/>
    </location>
</feature>
<dbReference type="PANTHER" id="PTHR30218:SF0">
    <property type="entry name" value="POLYPHOSPHATE KINASE"/>
    <property type="match status" value="1"/>
</dbReference>
<dbReference type="Gene3D" id="3.30.870.10">
    <property type="entry name" value="Endonuclease Chain A"/>
    <property type="match status" value="2"/>
</dbReference>
<keyword evidence="5 6" id="KW-0067">ATP-binding</keyword>
<dbReference type="Gene3D" id="3.30.1840.10">
    <property type="entry name" value="Polyphosphate kinase middle domain"/>
    <property type="match status" value="1"/>
</dbReference>
<feature type="binding site" evidence="6">
    <location>
        <position position="54"/>
    </location>
    <ligand>
        <name>ATP</name>
        <dbReference type="ChEBI" id="CHEBI:30616"/>
    </ligand>
</feature>
<dbReference type="InterPro" id="IPR024953">
    <property type="entry name" value="PP_kinase_middle"/>
</dbReference>
<evidence type="ECO:0000313" key="12">
    <source>
        <dbReference type="EMBL" id="SUO95779.1"/>
    </source>
</evidence>
<reference evidence="12 13" key="1">
    <citation type="submission" date="2018-06" db="EMBL/GenBank/DDBJ databases">
        <authorList>
            <consortium name="Pathogen Informatics"/>
            <person name="Doyle S."/>
        </authorList>
    </citation>
    <scope>NUCLEOTIDE SEQUENCE [LARGE SCALE GENOMIC DNA]</scope>
    <source>
        <strain evidence="12 13">NCTC13337</strain>
    </source>
</reference>
<dbReference type="PANTHER" id="PTHR30218">
    <property type="entry name" value="POLYPHOSPHATE KINASE"/>
    <property type="match status" value="1"/>
</dbReference>
<accession>A0A380MT35</accession>
<dbReference type="Pfam" id="PF13089">
    <property type="entry name" value="PP_kinase_N"/>
    <property type="match status" value="1"/>
</dbReference>
<evidence type="ECO:0000256" key="7">
    <source>
        <dbReference type="RuleBase" id="RU003800"/>
    </source>
</evidence>
<feature type="domain" description="Polyphosphate kinase N-terminal" evidence="9">
    <location>
        <begin position="16"/>
        <end position="121"/>
    </location>
</feature>
<feature type="binding site" evidence="6">
    <location>
        <position position="600"/>
    </location>
    <ligand>
        <name>ATP</name>
        <dbReference type="ChEBI" id="CHEBI:30616"/>
    </ligand>
</feature>
<feature type="domain" description="Polyphosphate kinase C-terminal" evidence="11">
    <location>
        <begin position="337"/>
        <end position="502"/>
    </location>
</feature>
<sequence length="706" mass="81238">MTDCIDLTQAQPKEIYLNRELTWLDFNERVLAEAEREDNPLLERIKYLAIVNNNLDEFFMKRIGGLKQQVGAHIHTPSPDGRTPQIQIDESYTKVRTIEKHVGKIWKRLSTVLKKENIEIVRFSQLSKTKQEQMRQYFAETVYPLLTPQAMDPAHPFPFVSNLSLNLLIKLGYPNSKRTSIARIKVPVGQGCKRFIDTYTPNVYRFITLEDLIIHNLDLLFPGMKVLQTDIFRITRNAVTEKNEEKAEDLLELIEDELRERKFAPIVRMQYATGIDPIHKGMLSAELHLEEDKDTFEVDGLLSMRDLFEIAAINRPDLKYPPHHPLDHEHFFGEDNLFHAIRKNGPFLVQLPYESFTNTVERLLADASNDPKVLGIKMTIYRTSSDSKIIQHLIDASRNGKQVTVVVEVKARFDESANIRWANRLEEAGIHVTYGIVGLKTHAKLIHIIRNDYDGIRRYTHISTGNYHSGTARLYSDFGYFSADPELGADLTELFNYLTTGYTPNRQYHKILPAPRHMKAGLLALIEREITHANKQQKALIRLKTNALEDVDIVNALYRASQAGVKVELIVRDSCRLIAGVPGLSENISVISIVGRFLEHSRVYYFYNAGEEAFYIGSADLMHRNLESRVEVLVSIEKPSIREKLAHFLQTQLNDLENAWEMQSDGSYRRRQNPKNKLSSQAQFIADANKRYKNASKLRLRKTRSI</sequence>
<feature type="binding site" evidence="6">
    <location>
        <position position="475"/>
    </location>
    <ligand>
        <name>ATP</name>
        <dbReference type="ChEBI" id="CHEBI:30616"/>
    </ligand>
</feature>
<dbReference type="Pfam" id="PF17941">
    <property type="entry name" value="PP_kinase_C_1"/>
    <property type="match status" value="1"/>
</dbReference>
<evidence type="ECO:0000259" key="10">
    <source>
        <dbReference type="Pfam" id="PF13090"/>
    </source>
</evidence>
<dbReference type="GO" id="GO:0046872">
    <property type="term" value="F:metal ion binding"/>
    <property type="evidence" value="ECO:0007669"/>
    <property type="project" value="UniProtKB-KW"/>
</dbReference>
<gene>
    <name evidence="6 12" type="primary">ppk</name>
    <name evidence="12" type="ORF">NCTC13337_01580</name>
</gene>
<comment type="PTM">
    <text evidence="6 7">An intermediate of this reaction is the autophosphorylated ppk in which a phosphate is covalently linked to a histidine residue through a N-P bond.</text>
</comment>
<feature type="active site" description="Phosphohistidine intermediate" evidence="6">
    <location>
        <position position="442"/>
    </location>
</feature>
<comment type="similarity">
    <text evidence="6 7">Belongs to the polyphosphate kinase 1 (PPK1) family.</text>
</comment>
<dbReference type="GO" id="GO:0008976">
    <property type="term" value="F:polyphosphate kinase activity"/>
    <property type="evidence" value="ECO:0007669"/>
    <property type="project" value="UniProtKB-UniRule"/>
</dbReference>
<comment type="function">
    <text evidence="6 7">Catalyzes the reversible transfer of the terminal phosphate of ATP to form a long-chain polyphosphate (polyP).</text>
</comment>
<evidence type="ECO:0000256" key="3">
    <source>
        <dbReference type="ARBA" id="ARBA00022741"/>
    </source>
</evidence>
<dbReference type="InterPro" id="IPR003414">
    <property type="entry name" value="PP_kinase"/>
</dbReference>
<dbReference type="GO" id="GO:0009358">
    <property type="term" value="C:polyphosphate kinase complex"/>
    <property type="evidence" value="ECO:0007669"/>
    <property type="project" value="InterPro"/>
</dbReference>
<dbReference type="NCBIfam" id="TIGR03705">
    <property type="entry name" value="poly_P_kin"/>
    <property type="match status" value="1"/>
</dbReference>
<feature type="binding site" evidence="6">
    <location>
        <position position="382"/>
    </location>
    <ligand>
        <name>Mg(2+)</name>
        <dbReference type="ChEBI" id="CHEBI:18420"/>
    </ligand>
</feature>
<feature type="binding site" evidence="6">
    <location>
        <position position="412"/>
    </location>
    <ligand>
        <name>Mg(2+)</name>
        <dbReference type="ChEBI" id="CHEBI:18420"/>
    </ligand>
</feature>
<dbReference type="SUPFAM" id="SSF140356">
    <property type="entry name" value="PPK N-terminal domain-like"/>
    <property type="match status" value="1"/>
</dbReference>
<feature type="domain" description="Polyphosphate kinase middle" evidence="8">
    <location>
        <begin position="130"/>
        <end position="310"/>
    </location>
</feature>
<keyword evidence="6" id="KW-0479">Metal-binding</keyword>